<feature type="domain" description="Luciferase-like" evidence="3">
    <location>
        <begin position="18"/>
        <end position="295"/>
    </location>
</feature>
<dbReference type="Gene3D" id="3.20.20.30">
    <property type="entry name" value="Luciferase-like domain"/>
    <property type="match status" value="1"/>
</dbReference>
<dbReference type="AlphaFoldDB" id="A0A4P8EF93"/>
<keyword evidence="2" id="KW-0503">Monooxygenase</keyword>
<dbReference type="Pfam" id="PF00296">
    <property type="entry name" value="Bac_luciferase"/>
    <property type="match status" value="1"/>
</dbReference>
<dbReference type="PANTHER" id="PTHR30137">
    <property type="entry name" value="LUCIFERASE-LIKE MONOOXYGENASE"/>
    <property type="match status" value="1"/>
</dbReference>
<accession>A0A4P8EF93</accession>
<dbReference type="InterPro" id="IPR011251">
    <property type="entry name" value="Luciferase-like_dom"/>
</dbReference>
<name>A0A4P8EF93_9RHOB</name>
<dbReference type="GO" id="GO:0005829">
    <property type="term" value="C:cytosol"/>
    <property type="evidence" value="ECO:0007669"/>
    <property type="project" value="TreeGrafter"/>
</dbReference>
<dbReference type="GO" id="GO:0016705">
    <property type="term" value="F:oxidoreductase activity, acting on paired donors, with incorporation or reduction of molecular oxygen"/>
    <property type="evidence" value="ECO:0007669"/>
    <property type="project" value="InterPro"/>
</dbReference>
<evidence type="ECO:0000256" key="2">
    <source>
        <dbReference type="ARBA" id="ARBA00023033"/>
    </source>
</evidence>
<dbReference type="Proteomes" id="UP000298631">
    <property type="component" value="Chromosome"/>
</dbReference>
<organism evidence="4 5">
    <name type="scientific">Pseudorhodobacter turbinis</name>
    <dbReference type="NCBI Taxonomy" id="2500533"/>
    <lineage>
        <taxon>Bacteria</taxon>
        <taxon>Pseudomonadati</taxon>
        <taxon>Pseudomonadota</taxon>
        <taxon>Alphaproteobacteria</taxon>
        <taxon>Rhodobacterales</taxon>
        <taxon>Paracoccaceae</taxon>
        <taxon>Pseudorhodobacter</taxon>
    </lineage>
</organism>
<sequence>MRIDIAGFGRGGRELPHEKLMEICELADDLGFGGIWFNEFHFQTTPQAYPSTLLLASAVLARTRRLRVGTSIVVLPLYHPLLLAEMVAQLHWQSGGRFDLGIGRGTHPDTLARLGISPSETRTRFEEAFTILTNALYDTATIDMGMSWPSSGAPVGPLLNDERVPIYIGGSTDETIGFAARNALPLLLSLEPPEAAQFETYRRIIATEGLTDRSADSSLSRFVFIARTRPEAQRLLTDRYAALHQRRIDAARRAGRDPSRIAPPDLHRFREAQAIVGAPDDCIRQIASLKARSGVESLRLVFNGNGAFDTDEAIDEMRLFGEAAFT</sequence>
<dbReference type="KEGG" id="pseb:EOK75_05980"/>
<dbReference type="GO" id="GO:0004497">
    <property type="term" value="F:monooxygenase activity"/>
    <property type="evidence" value="ECO:0007669"/>
    <property type="project" value="UniProtKB-KW"/>
</dbReference>
<protein>
    <submittedName>
        <fullName evidence="4">LLM class flavin-dependent oxidoreductase</fullName>
    </submittedName>
</protein>
<evidence type="ECO:0000313" key="5">
    <source>
        <dbReference type="Proteomes" id="UP000298631"/>
    </source>
</evidence>
<proteinExistence type="predicted"/>
<evidence type="ECO:0000256" key="1">
    <source>
        <dbReference type="ARBA" id="ARBA00023002"/>
    </source>
</evidence>
<keyword evidence="5" id="KW-1185">Reference proteome</keyword>
<keyword evidence="1" id="KW-0560">Oxidoreductase</keyword>
<dbReference type="InterPro" id="IPR036661">
    <property type="entry name" value="Luciferase-like_sf"/>
</dbReference>
<dbReference type="PANTHER" id="PTHR30137:SF8">
    <property type="entry name" value="BLR5498 PROTEIN"/>
    <property type="match status" value="1"/>
</dbReference>
<dbReference type="SUPFAM" id="SSF51679">
    <property type="entry name" value="Bacterial luciferase-like"/>
    <property type="match status" value="1"/>
</dbReference>
<reference evidence="4 5" key="1">
    <citation type="submission" date="2019-05" db="EMBL/GenBank/DDBJ databases">
        <title>Pseudorhodobacter turbinis sp. nov., isolated from the gut of the Korean turban shell.</title>
        <authorList>
            <person name="Jeong Y.-S."/>
            <person name="Kang W.-R."/>
            <person name="Bae J.-W."/>
        </authorList>
    </citation>
    <scope>NUCLEOTIDE SEQUENCE [LARGE SCALE GENOMIC DNA]</scope>
    <source>
        <strain evidence="4 5">S12M18</strain>
    </source>
</reference>
<dbReference type="RefSeq" id="WP_137193037.1">
    <property type="nucleotide sequence ID" value="NZ_CP039964.1"/>
</dbReference>
<dbReference type="EMBL" id="CP039964">
    <property type="protein sequence ID" value="QCO55362.1"/>
    <property type="molecule type" value="Genomic_DNA"/>
</dbReference>
<evidence type="ECO:0000313" key="4">
    <source>
        <dbReference type="EMBL" id="QCO55362.1"/>
    </source>
</evidence>
<dbReference type="InterPro" id="IPR050766">
    <property type="entry name" value="Bact_Lucif_Oxidored"/>
</dbReference>
<dbReference type="OrthoDB" id="7816697at2"/>
<evidence type="ECO:0000259" key="3">
    <source>
        <dbReference type="Pfam" id="PF00296"/>
    </source>
</evidence>
<gene>
    <name evidence="4" type="ORF">EOK75_05980</name>
</gene>